<evidence type="ECO:0000256" key="5">
    <source>
        <dbReference type="RuleBase" id="RU362057"/>
    </source>
</evidence>
<evidence type="ECO:0000256" key="4">
    <source>
        <dbReference type="RuleBase" id="RU003718"/>
    </source>
</evidence>
<dbReference type="PROSITE" id="PS00375">
    <property type="entry name" value="UDPGT"/>
    <property type="match status" value="1"/>
</dbReference>
<comment type="similarity">
    <text evidence="1 4">Belongs to the UDP-glycosyltransferase family.</text>
</comment>
<evidence type="ECO:0000256" key="2">
    <source>
        <dbReference type="ARBA" id="ARBA00022676"/>
    </source>
</evidence>
<dbReference type="InterPro" id="IPR035595">
    <property type="entry name" value="UDP_glycos_trans_CS"/>
</dbReference>
<evidence type="ECO:0000256" key="6">
    <source>
        <dbReference type="SAM" id="MobiDB-lite"/>
    </source>
</evidence>
<organism evidence="9 11">
    <name type="scientific">Ficus carica</name>
    <name type="common">Common fig</name>
    <dbReference type="NCBI Taxonomy" id="3494"/>
    <lineage>
        <taxon>Eukaryota</taxon>
        <taxon>Viridiplantae</taxon>
        <taxon>Streptophyta</taxon>
        <taxon>Embryophyta</taxon>
        <taxon>Tracheophyta</taxon>
        <taxon>Spermatophyta</taxon>
        <taxon>Magnoliopsida</taxon>
        <taxon>eudicotyledons</taxon>
        <taxon>Gunneridae</taxon>
        <taxon>Pentapetalae</taxon>
        <taxon>rosids</taxon>
        <taxon>fabids</taxon>
        <taxon>Rosales</taxon>
        <taxon>Moraceae</taxon>
        <taxon>Ficeae</taxon>
        <taxon>Ficus</taxon>
    </lineage>
</organism>
<evidence type="ECO:0000313" key="7">
    <source>
        <dbReference type="EMBL" id="GMN34702.1"/>
    </source>
</evidence>
<feature type="region of interest" description="Disordered" evidence="6">
    <location>
        <begin position="457"/>
        <end position="476"/>
    </location>
</feature>
<dbReference type="EMBL" id="BTGU01002157">
    <property type="protein sequence ID" value="GMN34742.1"/>
    <property type="molecule type" value="Genomic_DNA"/>
</dbReference>
<name>A0AA88CTW0_FICCA</name>
<dbReference type="Gramene" id="FCD_00001703-RA">
    <property type="protein sequence ID" value="FCD_00001703-RA:cds"/>
    <property type="gene ID" value="FCD_00001703"/>
</dbReference>
<proteinExistence type="inferred from homology"/>
<dbReference type="EMBL" id="BTGU01002154">
    <property type="protein sequence ID" value="GMN34702.1"/>
    <property type="molecule type" value="Genomic_DNA"/>
</dbReference>
<dbReference type="FunFam" id="3.40.50.2000:FF:000107">
    <property type="entry name" value="Glycosyltransferase"/>
    <property type="match status" value="1"/>
</dbReference>
<evidence type="ECO:0000256" key="1">
    <source>
        <dbReference type="ARBA" id="ARBA00009995"/>
    </source>
</evidence>
<gene>
    <name evidence="7" type="ORF">TIFTF001_042109</name>
    <name evidence="8" type="ORF">TIFTF001_042113</name>
    <name evidence="9" type="ORF">TIFTF001_042117</name>
    <name evidence="10" type="ORF">TIFTF001_042121</name>
</gene>
<dbReference type="Gene3D" id="3.40.50.2000">
    <property type="entry name" value="Glycogen Phosphorylase B"/>
    <property type="match status" value="2"/>
</dbReference>
<evidence type="ECO:0000313" key="8">
    <source>
        <dbReference type="EMBL" id="GMN34742.1"/>
    </source>
</evidence>
<dbReference type="EMBL" id="BTGU01002162">
    <property type="protein sequence ID" value="GMN34803.1"/>
    <property type="molecule type" value="Genomic_DNA"/>
</dbReference>
<dbReference type="AlphaFoldDB" id="A0AA88CTW0"/>
<dbReference type="GO" id="GO:0035251">
    <property type="term" value="F:UDP-glucosyltransferase activity"/>
    <property type="evidence" value="ECO:0007669"/>
    <property type="project" value="TreeGrafter"/>
</dbReference>
<dbReference type="SUPFAM" id="SSF53756">
    <property type="entry name" value="UDP-Glycosyltransferase/glycogen phosphorylase"/>
    <property type="match status" value="1"/>
</dbReference>
<evidence type="ECO:0000313" key="10">
    <source>
        <dbReference type="EMBL" id="GMN34803.1"/>
    </source>
</evidence>
<evidence type="ECO:0000313" key="9">
    <source>
        <dbReference type="EMBL" id="GMN34778.1"/>
    </source>
</evidence>
<accession>A0AA88CTW0</accession>
<keyword evidence="2 4" id="KW-0328">Glycosyltransferase</keyword>
<reference evidence="9" key="1">
    <citation type="submission" date="2023-07" db="EMBL/GenBank/DDBJ databases">
        <title>draft genome sequence of fig (Ficus carica).</title>
        <authorList>
            <person name="Takahashi T."/>
            <person name="Nishimura K."/>
        </authorList>
    </citation>
    <scope>NUCLEOTIDE SEQUENCE</scope>
</reference>
<dbReference type="PANTHER" id="PTHR48047:SF51">
    <property type="entry name" value="GLYCOSYLTRANSFERASE"/>
    <property type="match status" value="1"/>
</dbReference>
<dbReference type="InterPro" id="IPR002213">
    <property type="entry name" value="UDP_glucos_trans"/>
</dbReference>
<evidence type="ECO:0000256" key="3">
    <source>
        <dbReference type="ARBA" id="ARBA00022679"/>
    </source>
</evidence>
<protein>
    <recommendedName>
        <fullName evidence="5">Glycosyltransferase</fullName>
        <ecNumber evidence="5">2.4.1.-</ecNumber>
    </recommendedName>
</protein>
<dbReference type="Pfam" id="PF00201">
    <property type="entry name" value="UDPGT"/>
    <property type="match status" value="1"/>
</dbReference>
<dbReference type="EMBL" id="BTGU01002160">
    <property type="protein sequence ID" value="GMN34778.1"/>
    <property type="molecule type" value="Genomic_DNA"/>
</dbReference>
<keyword evidence="11" id="KW-1185">Reference proteome</keyword>
<sequence>MMGSKIMNSSSPQEKRHVVLFPFMSKGHTIPLLHLARLLLRRQISVTLFTTAANLPFISHSLTDTSAVIIALPFPENIPGIPAGVESTDALPSISLFYSFVLATELMKPHFERALRNLLPRVSFMASDGFLWWTHDSASKLGFPRFVFYGMSSYAMAVCADLAATQILTSPDLGEDDLVTVTSFPWIKVTKNDFDAVFKDPKSADPLVLDFLMKTQKATERSSGMIVSSFYEIEAVFADYWDKEWGPKTYCVGPLCLAYDDQAAKCKPHDHFVHQWLDEKFEKLGAAISVLYVAFGTQAEISPQQMKEIAKGLEESEVNFVWVMRKRDQTVDEYLPKGYEERVRNRGIVVRDWVDQKEILKHESVRGFMSHCGWNSVMESVCSEVPILAWPMMAEQPMNARMVAEEMKVGLRVERNCDGFVEREEVKKKVKELMEGETGKKVRKKVKEVADMARKAVAEGGSSSQALDKLIKETCG</sequence>
<dbReference type="EC" id="2.4.1.-" evidence="5"/>
<comment type="caution">
    <text evidence="9">The sequence shown here is derived from an EMBL/GenBank/DDBJ whole genome shotgun (WGS) entry which is preliminary data.</text>
</comment>
<evidence type="ECO:0000313" key="11">
    <source>
        <dbReference type="Proteomes" id="UP001187192"/>
    </source>
</evidence>
<dbReference type="Proteomes" id="UP001187192">
    <property type="component" value="Unassembled WGS sequence"/>
</dbReference>
<dbReference type="PANTHER" id="PTHR48047">
    <property type="entry name" value="GLYCOSYLTRANSFERASE"/>
    <property type="match status" value="1"/>
</dbReference>
<dbReference type="CDD" id="cd03784">
    <property type="entry name" value="GT1_Gtf-like"/>
    <property type="match status" value="1"/>
</dbReference>
<keyword evidence="3 4" id="KW-0808">Transferase</keyword>